<dbReference type="EMBL" id="JAPQKH010000002">
    <property type="protein sequence ID" value="KAJ5113572.1"/>
    <property type="molecule type" value="Genomic_DNA"/>
</dbReference>
<keyword evidence="2" id="KW-1185">Reference proteome</keyword>
<dbReference type="InterPro" id="IPR029063">
    <property type="entry name" value="SAM-dependent_MTases_sf"/>
</dbReference>
<evidence type="ECO:0000313" key="1">
    <source>
        <dbReference type="EMBL" id="KAJ5113572.1"/>
    </source>
</evidence>
<dbReference type="AlphaFoldDB" id="A0A9W9G8V1"/>
<reference evidence="1" key="1">
    <citation type="submission" date="2022-11" db="EMBL/GenBank/DDBJ databases">
        <authorList>
            <person name="Petersen C."/>
        </authorList>
    </citation>
    <scope>NUCLEOTIDE SEQUENCE</scope>
    <source>
        <strain evidence="1">IBT 30069</strain>
    </source>
</reference>
<feature type="non-terminal residue" evidence="1">
    <location>
        <position position="1"/>
    </location>
</feature>
<evidence type="ECO:0008006" key="3">
    <source>
        <dbReference type="Google" id="ProtNLM"/>
    </source>
</evidence>
<evidence type="ECO:0000313" key="2">
    <source>
        <dbReference type="Proteomes" id="UP001149165"/>
    </source>
</evidence>
<organism evidence="1 2">
    <name type="scientific">Penicillium angulare</name>
    <dbReference type="NCBI Taxonomy" id="116970"/>
    <lineage>
        <taxon>Eukaryota</taxon>
        <taxon>Fungi</taxon>
        <taxon>Dikarya</taxon>
        <taxon>Ascomycota</taxon>
        <taxon>Pezizomycotina</taxon>
        <taxon>Eurotiomycetes</taxon>
        <taxon>Eurotiomycetidae</taxon>
        <taxon>Eurotiales</taxon>
        <taxon>Aspergillaceae</taxon>
        <taxon>Penicillium</taxon>
    </lineage>
</organism>
<dbReference type="PANTHER" id="PTHR14614">
    <property type="entry name" value="HEPATOCELLULAR CARCINOMA-ASSOCIATED ANTIGEN"/>
    <property type="match status" value="1"/>
</dbReference>
<dbReference type="SUPFAM" id="SSF53335">
    <property type="entry name" value="S-adenosyl-L-methionine-dependent methyltransferases"/>
    <property type="match status" value="1"/>
</dbReference>
<dbReference type="Gene3D" id="3.40.50.150">
    <property type="entry name" value="Vaccinia Virus protein VP39"/>
    <property type="match status" value="1"/>
</dbReference>
<dbReference type="Proteomes" id="UP001149165">
    <property type="component" value="Unassembled WGS sequence"/>
</dbReference>
<comment type="caution">
    <text evidence="1">The sequence shown here is derived from an EMBL/GenBank/DDBJ whole genome shotgun (WGS) entry which is preliminary data.</text>
</comment>
<dbReference type="Pfam" id="PF10294">
    <property type="entry name" value="Methyltransf_16"/>
    <property type="match status" value="1"/>
</dbReference>
<name>A0A9W9G8V1_9EURO</name>
<sequence length="238" mass="26304">PMDRSVSPESSDSDGLRVSISLAPPRINKTAETTSLDFDGRLTEPLLLKEDLKNGCGGQLWPAGMVLANYVLDRHPEDLANKSIVELGSGVGLVGLAVARGCKTKAPLHITDQQPMFSLMKDNIQLNDLGSAVSASILNWGEPIPEQIPSKPDIILAADCVYFEPAFPLLVSTLRDLLGPNSVCYFCYKRRRRADARFMKMARKAFDMVEIKDDPNAPSYNRENIFLLEIRLKSSKKL</sequence>
<dbReference type="HAMAP" id="MF_03198">
    <property type="entry name" value="Methyltr_EFM6"/>
    <property type="match status" value="1"/>
</dbReference>
<gene>
    <name evidence="1" type="ORF">N7456_002106</name>
</gene>
<protein>
    <recommendedName>
        <fullName evidence="3">Elongation factor methyltransferase 6</fullName>
    </recommendedName>
</protein>
<proteinExistence type="inferred from homology"/>
<dbReference type="OrthoDB" id="407325at2759"/>
<dbReference type="GO" id="GO:0008757">
    <property type="term" value="F:S-adenosylmethionine-dependent methyltransferase activity"/>
    <property type="evidence" value="ECO:0007669"/>
    <property type="project" value="UniProtKB-ARBA"/>
</dbReference>
<dbReference type="InterPro" id="IPR033684">
    <property type="entry name" value="EFM6"/>
</dbReference>
<dbReference type="InterPro" id="IPR019410">
    <property type="entry name" value="Methyltransf_16"/>
</dbReference>
<reference evidence="1" key="2">
    <citation type="journal article" date="2023" name="IMA Fungus">
        <title>Comparative genomic study of the Penicillium genus elucidates a diverse pangenome and 15 lateral gene transfer events.</title>
        <authorList>
            <person name="Petersen C."/>
            <person name="Sorensen T."/>
            <person name="Nielsen M.R."/>
            <person name="Sondergaard T.E."/>
            <person name="Sorensen J.L."/>
            <person name="Fitzpatrick D.A."/>
            <person name="Frisvad J.C."/>
            <person name="Nielsen K.L."/>
        </authorList>
    </citation>
    <scope>NUCLEOTIDE SEQUENCE</scope>
    <source>
        <strain evidence="1">IBT 30069</strain>
    </source>
</reference>
<dbReference type="GO" id="GO:0005829">
    <property type="term" value="C:cytosol"/>
    <property type="evidence" value="ECO:0007669"/>
    <property type="project" value="TreeGrafter"/>
</dbReference>
<dbReference type="PANTHER" id="PTHR14614:SF152">
    <property type="entry name" value="PROTEIN-LYSINE N-METHYLTRANSFERASE EFM6"/>
    <property type="match status" value="1"/>
</dbReference>
<accession>A0A9W9G8V1</accession>